<feature type="coiled-coil region" evidence="1">
    <location>
        <begin position="12"/>
        <end position="39"/>
    </location>
</feature>
<dbReference type="AlphaFoldDB" id="A0A2S8A941"/>
<dbReference type="InterPro" id="IPR013097">
    <property type="entry name" value="Dabb"/>
</dbReference>
<comment type="caution">
    <text evidence="3">The sequence shown here is derived from an EMBL/GenBank/DDBJ whole genome shotgun (WGS) entry which is preliminary data.</text>
</comment>
<dbReference type="RefSeq" id="WP_105247340.1">
    <property type="nucleotide sequence ID" value="NZ_PSZM01000043.1"/>
</dbReference>
<dbReference type="PANTHER" id="PTHR37832:SF1">
    <property type="entry name" value="STRESS-RESPONSE A_B BARREL DOMAIN-CONTAINING PROTEIN"/>
    <property type="match status" value="1"/>
</dbReference>
<evidence type="ECO:0000256" key="1">
    <source>
        <dbReference type="SAM" id="Coils"/>
    </source>
</evidence>
<evidence type="ECO:0000313" key="4">
    <source>
        <dbReference type="Proteomes" id="UP000238042"/>
    </source>
</evidence>
<dbReference type="SUPFAM" id="SSF54909">
    <property type="entry name" value="Dimeric alpha+beta barrel"/>
    <property type="match status" value="1"/>
</dbReference>
<gene>
    <name evidence="3" type="ORF">C4S77_09255</name>
</gene>
<organism evidence="3 4">
    <name type="scientific">Apibacter adventoris</name>
    <dbReference type="NCBI Taxonomy" id="1679466"/>
    <lineage>
        <taxon>Bacteria</taxon>
        <taxon>Pseudomonadati</taxon>
        <taxon>Bacteroidota</taxon>
        <taxon>Flavobacteriia</taxon>
        <taxon>Flavobacteriales</taxon>
        <taxon>Weeksellaceae</taxon>
        <taxon>Apibacter</taxon>
    </lineage>
</organism>
<dbReference type="Gene3D" id="3.30.70.100">
    <property type="match status" value="1"/>
</dbReference>
<name>A0A2S8A941_9FLAO</name>
<dbReference type="EMBL" id="PSZM01000043">
    <property type="protein sequence ID" value="PQL91087.1"/>
    <property type="molecule type" value="Genomic_DNA"/>
</dbReference>
<keyword evidence="4" id="KW-1185">Reference proteome</keyword>
<protein>
    <submittedName>
        <fullName evidence="3">Stress responsive protein</fullName>
    </submittedName>
</protein>
<accession>A0A2S8A941</accession>
<keyword evidence="1" id="KW-0175">Coiled coil</keyword>
<dbReference type="Proteomes" id="UP000238042">
    <property type="component" value="Unassembled WGS sequence"/>
</dbReference>
<dbReference type="InterPro" id="IPR011008">
    <property type="entry name" value="Dimeric_a/b-barrel"/>
</dbReference>
<reference evidence="3 4" key="1">
    <citation type="submission" date="2018-02" db="EMBL/GenBank/DDBJ databases">
        <title>Genome sequences of Apibacter spp., gut symbionts of Asian honey bees.</title>
        <authorList>
            <person name="Kwong W.K."/>
            <person name="Steele M.I."/>
            <person name="Moran N.A."/>
        </authorList>
    </citation>
    <scope>NUCLEOTIDE SEQUENCE [LARGE SCALE GENOMIC DNA]</scope>
    <source>
        <strain evidence="4">wkB301</strain>
    </source>
</reference>
<feature type="domain" description="Stress-response A/B barrel" evidence="2">
    <location>
        <begin position="2"/>
        <end position="95"/>
    </location>
</feature>
<evidence type="ECO:0000313" key="3">
    <source>
        <dbReference type="EMBL" id="PQL91087.1"/>
    </source>
</evidence>
<dbReference type="OrthoDB" id="9808130at2"/>
<evidence type="ECO:0000259" key="2">
    <source>
        <dbReference type="PROSITE" id="PS51502"/>
    </source>
</evidence>
<dbReference type="PANTHER" id="PTHR37832">
    <property type="entry name" value="BLL2683 PROTEIN"/>
    <property type="match status" value="1"/>
</dbReference>
<sequence>MIHHIVMWKLKEADKKENARKIKKDLEALKNIIKELKFIQVSFNMDIAPQNNFDVLLDTHFNSFEELNIYANHPEHLKVVEFIKTVIDQRVAIDYEVN</sequence>
<proteinExistence type="predicted"/>
<dbReference type="PROSITE" id="PS51502">
    <property type="entry name" value="S_R_A_B_BARREL"/>
    <property type="match status" value="1"/>
</dbReference>
<dbReference type="SMART" id="SM00886">
    <property type="entry name" value="Dabb"/>
    <property type="match status" value="1"/>
</dbReference>
<dbReference type="Pfam" id="PF07876">
    <property type="entry name" value="Dabb"/>
    <property type="match status" value="1"/>
</dbReference>